<evidence type="ECO:0000259" key="4">
    <source>
        <dbReference type="PROSITE" id="PS01124"/>
    </source>
</evidence>
<dbReference type="SUPFAM" id="SSF46689">
    <property type="entry name" value="Homeodomain-like"/>
    <property type="match status" value="2"/>
</dbReference>
<dbReference type="Pfam" id="PF12833">
    <property type="entry name" value="HTH_18"/>
    <property type="match status" value="1"/>
</dbReference>
<keyword evidence="1" id="KW-0805">Transcription regulation</keyword>
<dbReference type="InterPro" id="IPR032783">
    <property type="entry name" value="AraC_lig"/>
</dbReference>
<feature type="domain" description="HTH araC/xylS-type" evidence="4">
    <location>
        <begin position="182"/>
        <end position="279"/>
    </location>
</feature>
<evidence type="ECO:0000313" key="6">
    <source>
        <dbReference type="Proteomes" id="UP000184600"/>
    </source>
</evidence>
<dbReference type="InterPro" id="IPR018062">
    <property type="entry name" value="HTH_AraC-typ_CS"/>
</dbReference>
<dbReference type="RefSeq" id="WP_073586204.1">
    <property type="nucleotide sequence ID" value="NZ_AP024897.1"/>
</dbReference>
<gene>
    <name evidence="5" type="ORF">VQ7734_04532</name>
</gene>
<keyword evidence="2" id="KW-0238">DNA-binding</keyword>
<dbReference type="InterPro" id="IPR009057">
    <property type="entry name" value="Homeodomain-like_sf"/>
</dbReference>
<keyword evidence="3" id="KW-0804">Transcription</keyword>
<dbReference type="Gene3D" id="1.10.10.60">
    <property type="entry name" value="Homeodomain-like"/>
    <property type="match status" value="1"/>
</dbReference>
<dbReference type="PROSITE" id="PS01124">
    <property type="entry name" value="HTH_ARAC_FAMILY_2"/>
    <property type="match status" value="1"/>
</dbReference>
<dbReference type="STRING" id="1117707.VQ7734_04532"/>
<sequence>MEAFSGLIQQFQFHTEVYHNARLCGNWKLEQQQTGKTCFHLVTGGRCHLSIPDYGEAILGFGDLILFPKELHHSMAQQDTQAAGEIEDTGLLCAKVDFGHSGVEMLLQSLPEVLILKNSETRCWLEPLLQLIVSENAVRKSGSSAILDRLSELIFIYSLRHFLDHHPARVSVLALYADTRLSAAINAIHTDPAENWTIGSLAQVCAMSRTSFANHFKSVSGWTVMQYLTWWRMQIALGQLRQGKSVSTVSYQVGYQSESAFSRVFVKHFGFNPGKTNRQS</sequence>
<dbReference type="OrthoDB" id="9783876at2"/>
<evidence type="ECO:0000313" key="5">
    <source>
        <dbReference type="EMBL" id="SHO58760.1"/>
    </source>
</evidence>
<dbReference type="Pfam" id="PF12852">
    <property type="entry name" value="Cupin_6"/>
    <property type="match status" value="1"/>
</dbReference>
<dbReference type="AlphaFoldDB" id="A0A1M7Z1W0"/>
<accession>A0A1M7Z1W0</accession>
<dbReference type="EMBL" id="FRFG01000078">
    <property type="protein sequence ID" value="SHO58760.1"/>
    <property type="molecule type" value="Genomic_DNA"/>
</dbReference>
<dbReference type="SMART" id="SM00342">
    <property type="entry name" value="HTH_ARAC"/>
    <property type="match status" value="1"/>
</dbReference>
<evidence type="ECO:0000256" key="1">
    <source>
        <dbReference type="ARBA" id="ARBA00023015"/>
    </source>
</evidence>
<proteinExistence type="predicted"/>
<reference evidence="6" key="1">
    <citation type="submission" date="2016-12" db="EMBL/GenBank/DDBJ databases">
        <authorList>
            <person name="Rodrigo-Torres L."/>
            <person name="Arahal R.D."/>
            <person name="Lucena T."/>
        </authorList>
    </citation>
    <scope>NUCLEOTIDE SEQUENCE [LARGE SCALE GENOMIC DNA]</scope>
</reference>
<keyword evidence="6" id="KW-1185">Reference proteome</keyword>
<dbReference type="PANTHER" id="PTHR11019:SF159">
    <property type="entry name" value="TRANSCRIPTIONAL REGULATOR-RELATED"/>
    <property type="match status" value="1"/>
</dbReference>
<dbReference type="Proteomes" id="UP000184600">
    <property type="component" value="Unassembled WGS sequence"/>
</dbReference>
<dbReference type="PANTHER" id="PTHR11019">
    <property type="entry name" value="HTH-TYPE TRANSCRIPTIONAL REGULATOR NIMR"/>
    <property type="match status" value="1"/>
</dbReference>
<protein>
    <submittedName>
        <fullName evidence="5">Transcriptional activator FtrA</fullName>
    </submittedName>
</protein>
<evidence type="ECO:0000256" key="2">
    <source>
        <dbReference type="ARBA" id="ARBA00023125"/>
    </source>
</evidence>
<dbReference type="GO" id="GO:0003700">
    <property type="term" value="F:DNA-binding transcription factor activity"/>
    <property type="evidence" value="ECO:0007669"/>
    <property type="project" value="InterPro"/>
</dbReference>
<evidence type="ECO:0000256" key="3">
    <source>
        <dbReference type="ARBA" id="ARBA00023163"/>
    </source>
</evidence>
<dbReference type="GO" id="GO:0043565">
    <property type="term" value="F:sequence-specific DNA binding"/>
    <property type="evidence" value="ECO:0007669"/>
    <property type="project" value="InterPro"/>
</dbReference>
<organism evidence="5 6">
    <name type="scientific">Vibrio quintilis</name>
    <dbReference type="NCBI Taxonomy" id="1117707"/>
    <lineage>
        <taxon>Bacteria</taxon>
        <taxon>Pseudomonadati</taxon>
        <taxon>Pseudomonadota</taxon>
        <taxon>Gammaproteobacteria</taxon>
        <taxon>Vibrionales</taxon>
        <taxon>Vibrionaceae</taxon>
        <taxon>Vibrio</taxon>
    </lineage>
</organism>
<name>A0A1M7Z1W0_9VIBR</name>
<dbReference type="PROSITE" id="PS00041">
    <property type="entry name" value="HTH_ARAC_FAMILY_1"/>
    <property type="match status" value="1"/>
</dbReference>
<dbReference type="InterPro" id="IPR018060">
    <property type="entry name" value="HTH_AraC"/>
</dbReference>